<dbReference type="EMBL" id="QFNN01000008">
    <property type="protein sequence ID" value="PZO91515.1"/>
    <property type="molecule type" value="Genomic_DNA"/>
</dbReference>
<dbReference type="Proteomes" id="UP000249066">
    <property type="component" value="Unassembled WGS sequence"/>
</dbReference>
<organism evidence="1 2">
    <name type="scientific">Sphingomonas sanxanigenens</name>
    <dbReference type="NCBI Taxonomy" id="397260"/>
    <lineage>
        <taxon>Bacteria</taxon>
        <taxon>Pseudomonadati</taxon>
        <taxon>Pseudomonadota</taxon>
        <taxon>Alphaproteobacteria</taxon>
        <taxon>Sphingomonadales</taxon>
        <taxon>Sphingomonadaceae</taxon>
        <taxon>Sphingomonas</taxon>
    </lineage>
</organism>
<sequence length="382" mass="39465">MSDGLPLKITNAGRAALAAAIATATAVTIAQVGLTAAAFFPAPTIVALPAEFGRLAAVSGVAIGDDVVHMTAQDSTDAEYTVRGFGLYLSDGTLFAVYGQDDPIFEKADVSTLLIAVDVKFAAGEAAHIEFGDTSFIYPPATETMRGVAEIATQAETDAGADDERIVTPKKLAQRLVAVVGGVIGDLWGRHVNTAGLATGGGDLSVDRTITVPRASGAEAISGLLDDRAVTPAALRAVLLDREIVGGGLAMGGGDLLADRIITVNRASAADAIAGVNEDVALTPRALWSFPGADGATDYFQIPGTSWWIMFVDGAISANTTIVVTLPTTFPHYCRLAVVNAGRTDYASQDNDAFASSWNASSVTVFNPSDAAQNFWIMAVGR</sequence>
<name>A0A2W5C8J8_9SPHN</name>
<evidence type="ECO:0000313" key="2">
    <source>
        <dbReference type="Proteomes" id="UP000249066"/>
    </source>
</evidence>
<protein>
    <recommendedName>
        <fullName evidence="3">Phage tail protein</fullName>
    </recommendedName>
</protein>
<reference evidence="1 2" key="1">
    <citation type="submission" date="2017-08" db="EMBL/GenBank/DDBJ databases">
        <title>Infants hospitalized years apart are colonized by the same room-sourced microbial strains.</title>
        <authorList>
            <person name="Brooks B."/>
            <person name="Olm M.R."/>
            <person name="Firek B.A."/>
            <person name="Baker R."/>
            <person name="Thomas B.C."/>
            <person name="Morowitz M.J."/>
            <person name="Banfield J.F."/>
        </authorList>
    </citation>
    <scope>NUCLEOTIDE SEQUENCE [LARGE SCALE GENOMIC DNA]</scope>
    <source>
        <strain evidence="1">S2_018_000_R2_101</strain>
    </source>
</reference>
<accession>A0A2W5C8J8</accession>
<evidence type="ECO:0008006" key="3">
    <source>
        <dbReference type="Google" id="ProtNLM"/>
    </source>
</evidence>
<gene>
    <name evidence="1" type="ORF">DI623_03060</name>
</gene>
<proteinExistence type="predicted"/>
<evidence type="ECO:0000313" key="1">
    <source>
        <dbReference type="EMBL" id="PZO91515.1"/>
    </source>
</evidence>
<dbReference type="AlphaFoldDB" id="A0A2W5C8J8"/>
<comment type="caution">
    <text evidence="1">The sequence shown here is derived from an EMBL/GenBank/DDBJ whole genome shotgun (WGS) entry which is preliminary data.</text>
</comment>